<keyword evidence="3" id="KW-0804">Transcription</keyword>
<dbReference type="InterPro" id="IPR001647">
    <property type="entry name" value="HTH_TetR"/>
</dbReference>
<gene>
    <name evidence="6" type="ORF">ACEZDJ_19700</name>
</gene>
<dbReference type="Pfam" id="PF13305">
    <property type="entry name" value="TetR_C_33"/>
    <property type="match status" value="1"/>
</dbReference>
<dbReference type="PROSITE" id="PS50977">
    <property type="entry name" value="HTH_TETR_2"/>
    <property type="match status" value="1"/>
</dbReference>
<feature type="DNA-binding region" description="H-T-H motif" evidence="4">
    <location>
        <begin position="29"/>
        <end position="48"/>
    </location>
</feature>
<reference evidence="6 7" key="1">
    <citation type="submission" date="2024-09" db="EMBL/GenBank/DDBJ databases">
        <authorList>
            <person name="Lee S.D."/>
        </authorList>
    </citation>
    <scope>NUCLEOTIDE SEQUENCE [LARGE SCALE GENOMIC DNA]</scope>
    <source>
        <strain evidence="6 7">N1-5</strain>
    </source>
</reference>
<dbReference type="Pfam" id="PF00440">
    <property type="entry name" value="TetR_N"/>
    <property type="match status" value="1"/>
</dbReference>
<dbReference type="SUPFAM" id="SSF48498">
    <property type="entry name" value="Tetracyclin repressor-like, C-terminal domain"/>
    <property type="match status" value="1"/>
</dbReference>
<name>A0ABV6UQ24_9ACTN</name>
<dbReference type="EMBL" id="JBHEZZ010000010">
    <property type="protein sequence ID" value="MFC1403519.1"/>
    <property type="molecule type" value="Genomic_DNA"/>
</dbReference>
<dbReference type="SUPFAM" id="SSF46689">
    <property type="entry name" value="Homeodomain-like"/>
    <property type="match status" value="1"/>
</dbReference>
<dbReference type="Proteomes" id="UP001592528">
    <property type="component" value="Unassembled WGS sequence"/>
</dbReference>
<dbReference type="RefSeq" id="WP_037595530.1">
    <property type="nucleotide sequence ID" value="NZ_JBHEZZ010000010.1"/>
</dbReference>
<keyword evidence="2 4" id="KW-0238">DNA-binding</keyword>
<sequence length="191" mass="19391">MPPRPGLNRLRITAEAAAVADENGLERLTLAAVAKRCGVSLPGLYKHVEGLDAVRRDLAVHAVRELTAAMAMAAAGLAGRDALHAVAHAYRAFATAHPGLAAAGVAAPAPDDTEHAQAGVAAVTVLASVLKGYGIEGADAVDAVRALRATLHGFTSLESAGGFGLAQSVDTSFTRLVDGLDAAFRHWSAAG</sequence>
<evidence type="ECO:0000313" key="7">
    <source>
        <dbReference type="Proteomes" id="UP001592528"/>
    </source>
</evidence>
<dbReference type="Gene3D" id="1.10.10.60">
    <property type="entry name" value="Homeodomain-like"/>
    <property type="match status" value="1"/>
</dbReference>
<protein>
    <submittedName>
        <fullName evidence="6">TetR/AcrR family transcriptional regulator</fullName>
    </submittedName>
</protein>
<evidence type="ECO:0000256" key="2">
    <source>
        <dbReference type="ARBA" id="ARBA00023125"/>
    </source>
</evidence>
<organism evidence="6 7">
    <name type="scientific">Streptacidiphilus cavernicola</name>
    <dbReference type="NCBI Taxonomy" id="3342716"/>
    <lineage>
        <taxon>Bacteria</taxon>
        <taxon>Bacillati</taxon>
        <taxon>Actinomycetota</taxon>
        <taxon>Actinomycetes</taxon>
        <taxon>Kitasatosporales</taxon>
        <taxon>Streptomycetaceae</taxon>
        <taxon>Streptacidiphilus</taxon>
    </lineage>
</organism>
<dbReference type="InterPro" id="IPR009057">
    <property type="entry name" value="Homeodomain-like_sf"/>
</dbReference>
<comment type="caution">
    <text evidence="6">The sequence shown here is derived from an EMBL/GenBank/DDBJ whole genome shotgun (WGS) entry which is preliminary data.</text>
</comment>
<accession>A0ABV6UQ24</accession>
<keyword evidence="1" id="KW-0805">Transcription regulation</keyword>
<evidence type="ECO:0000256" key="4">
    <source>
        <dbReference type="PROSITE-ProRule" id="PRU00335"/>
    </source>
</evidence>
<evidence type="ECO:0000313" key="6">
    <source>
        <dbReference type="EMBL" id="MFC1403519.1"/>
    </source>
</evidence>
<dbReference type="Gene3D" id="1.10.357.10">
    <property type="entry name" value="Tetracycline Repressor, domain 2"/>
    <property type="match status" value="1"/>
</dbReference>
<evidence type="ECO:0000256" key="3">
    <source>
        <dbReference type="ARBA" id="ARBA00023163"/>
    </source>
</evidence>
<evidence type="ECO:0000256" key="1">
    <source>
        <dbReference type="ARBA" id="ARBA00023015"/>
    </source>
</evidence>
<dbReference type="InterPro" id="IPR036271">
    <property type="entry name" value="Tet_transcr_reg_TetR-rel_C_sf"/>
</dbReference>
<keyword evidence="7" id="KW-1185">Reference proteome</keyword>
<proteinExistence type="predicted"/>
<dbReference type="InterPro" id="IPR025996">
    <property type="entry name" value="MT1864/Rv1816-like_C"/>
</dbReference>
<evidence type="ECO:0000259" key="5">
    <source>
        <dbReference type="PROSITE" id="PS50977"/>
    </source>
</evidence>
<feature type="domain" description="HTH tetR-type" evidence="5">
    <location>
        <begin position="6"/>
        <end position="66"/>
    </location>
</feature>